<evidence type="ECO:0000313" key="1">
    <source>
        <dbReference type="EMBL" id="TKZ17252.1"/>
    </source>
</evidence>
<protein>
    <submittedName>
        <fullName evidence="1">Uncharacterized protein</fullName>
    </submittedName>
</protein>
<reference evidence="1 2" key="1">
    <citation type="submission" date="2019-04" db="EMBL/GenBank/DDBJ databases">
        <title>Genome sequence of Pelagicola litoralis CL-ES2.</title>
        <authorList>
            <person name="Cao J."/>
        </authorList>
    </citation>
    <scope>NUCLEOTIDE SEQUENCE [LARGE SCALE GENOMIC DNA]</scope>
    <source>
        <strain evidence="1 2">CL-ES2</strain>
    </source>
</reference>
<dbReference type="EMBL" id="SULI01000024">
    <property type="protein sequence ID" value="TKZ17252.1"/>
    <property type="molecule type" value="Genomic_DNA"/>
</dbReference>
<comment type="caution">
    <text evidence="1">The sequence shown here is derived from an EMBL/GenBank/DDBJ whole genome shotgun (WGS) entry which is preliminary data.</text>
</comment>
<organism evidence="1 2">
    <name type="scientific">Shimia litoralis</name>
    <dbReference type="NCBI Taxonomy" id="420403"/>
    <lineage>
        <taxon>Bacteria</taxon>
        <taxon>Pseudomonadati</taxon>
        <taxon>Pseudomonadota</taxon>
        <taxon>Alphaproteobacteria</taxon>
        <taxon>Rhodobacterales</taxon>
        <taxon>Roseobacteraceae</taxon>
    </lineage>
</organism>
<dbReference type="RefSeq" id="WP_138017132.1">
    <property type="nucleotide sequence ID" value="NZ_SULI01000024.1"/>
</dbReference>
<gene>
    <name evidence="1" type="ORF">FAP39_14660</name>
</gene>
<accession>A0A4U7MVT5</accession>
<evidence type="ECO:0000313" key="2">
    <source>
        <dbReference type="Proteomes" id="UP000306575"/>
    </source>
</evidence>
<dbReference type="InterPro" id="IPR029044">
    <property type="entry name" value="Nucleotide-diphossugar_trans"/>
</dbReference>
<dbReference type="SUPFAM" id="SSF53448">
    <property type="entry name" value="Nucleotide-diphospho-sugar transferases"/>
    <property type="match status" value="1"/>
</dbReference>
<proteinExistence type="predicted"/>
<dbReference type="Proteomes" id="UP000306575">
    <property type="component" value="Unassembled WGS sequence"/>
</dbReference>
<dbReference type="AlphaFoldDB" id="A0A4U7MVT5"/>
<keyword evidence="2" id="KW-1185">Reference proteome</keyword>
<name>A0A4U7MVT5_9RHOB</name>
<sequence length="292" mass="33427">MAQAKLSIFFVVEPPKYQDMGCYLAASIRSQFDEPLDLIGYCPEDTIGNMDARALTVYKQLGVDIRPIKTSGKFDPAYPHGNKMLAALEPRDTPYSAFMDSDMLFIGKNQSQNMYRQGHVSVAPATSMYWTGQDIWNDIYAACDMDIPEERIWLSRQRRRKLMPYFNAGLIVFPEGPLNSDGESFAEIWYRLGQTVDQIDIIKKRPYLDQMTLPLAIQAAGLKWNILPEEQHFILGGALRGVPLPEQHDIVMLHYRNFEILREVGHLRTAKKMLEQQIGVRRLDKVQVDPSL</sequence>
<dbReference type="OrthoDB" id="7648032at2"/>